<dbReference type="OrthoDB" id="6132182at2759"/>
<comment type="caution">
    <text evidence="6">The sequence shown here is derived from an EMBL/GenBank/DDBJ whole genome shotgun (WGS) entry which is preliminary data.</text>
</comment>
<reference evidence="6" key="1">
    <citation type="submission" date="2022-07" db="EMBL/GenBank/DDBJ databases">
        <title>Phylogenomic reconstructions and comparative analyses of Kickxellomycotina fungi.</title>
        <authorList>
            <person name="Reynolds N.K."/>
            <person name="Stajich J.E."/>
            <person name="Barry K."/>
            <person name="Grigoriev I.V."/>
            <person name="Crous P."/>
            <person name="Smith M.E."/>
        </authorList>
    </citation>
    <scope>NUCLEOTIDE SEQUENCE</scope>
    <source>
        <strain evidence="6">NRRL 3115</strain>
    </source>
</reference>
<dbReference type="InterPro" id="IPR002227">
    <property type="entry name" value="Tyrosinase_Cu-bd"/>
</dbReference>
<dbReference type="SUPFAM" id="SSF48056">
    <property type="entry name" value="Di-copper centre-containing domain"/>
    <property type="match status" value="1"/>
</dbReference>
<dbReference type="GO" id="GO:0046872">
    <property type="term" value="F:metal ion binding"/>
    <property type="evidence" value="ECO:0007669"/>
    <property type="project" value="UniProtKB-KW"/>
</dbReference>
<feature type="compositionally biased region" description="Polar residues" evidence="3">
    <location>
        <begin position="331"/>
        <end position="346"/>
    </location>
</feature>
<dbReference type="GO" id="GO:0016491">
    <property type="term" value="F:oxidoreductase activity"/>
    <property type="evidence" value="ECO:0007669"/>
    <property type="project" value="InterPro"/>
</dbReference>
<keyword evidence="2" id="KW-0186">Copper</keyword>
<dbReference type="PROSITE" id="PS00497">
    <property type="entry name" value="TYROSINASE_1"/>
    <property type="match status" value="1"/>
</dbReference>
<dbReference type="Pfam" id="PF00264">
    <property type="entry name" value="Tyrosinase"/>
    <property type="match status" value="1"/>
</dbReference>
<feature type="chain" id="PRO_5040943325" description="Tyrosinase copper-binding domain-containing protein" evidence="4">
    <location>
        <begin position="22"/>
        <end position="403"/>
    </location>
</feature>
<dbReference type="Proteomes" id="UP001151518">
    <property type="component" value="Unassembled WGS sequence"/>
</dbReference>
<dbReference type="PRINTS" id="PR00092">
    <property type="entry name" value="TYROSINASE"/>
</dbReference>
<dbReference type="InterPro" id="IPR008922">
    <property type="entry name" value="Di-copper_centre_dom_sf"/>
</dbReference>
<proteinExistence type="predicted"/>
<dbReference type="EMBL" id="JANBTW010000094">
    <property type="protein sequence ID" value="KAJ2671807.1"/>
    <property type="molecule type" value="Genomic_DNA"/>
</dbReference>
<dbReference type="AlphaFoldDB" id="A0A9W8G3D3"/>
<feature type="region of interest" description="Disordered" evidence="3">
    <location>
        <begin position="329"/>
        <end position="360"/>
    </location>
</feature>
<name>A0A9W8G3D3_9FUNG</name>
<organism evidence="6 7">
    <name type="scientific">Coemansia spiralis</name>
    <dbReference type="NCBI Taxonomy" id="417178"/>
    <lineage>
        <taxon>Eukaryota</taxon>
        <taxon>Fungi</taxon>
        <taxon>Fungi incertae sedis</taxon>
        <taxon>Zoopagomycota</taxon>
        <taxon>Kickxellomycotina</taxon>
        <taxon>Kickxellomycetes</taxon>
        <taxon>Kickxellales</taxon>
        <taxon>Kickxellaceae</taxon>
        <taxon>Coemansia</taxon>
    </lineage>
</organism>
<sequence>MKIYLIVGFVFAHIASQLVSAQGGCPSIVTRRDIATLSPQEWSQMAGVINRMYADGWFQYFAEVHNREFGNIHGNDNFFPWHRRFLREFEEIGQRYDRNFAVPYWDELRDARDPAGSPVLTSGLLGGNGFGGCVRDGFQAGWMLTFPNSHCLTRQYDRGNQMQSWYSPEYIYSIMQRYGDMHGLRENIEYTIHGSVHLSVGGDMATYWSPNDFIFFLHHANLDRLWDQWQSWGHGSTMDGRNQNGSPMSLGAPLPHYGEPVGSTVQLGVGRMCFRYAGGRGGGRAAKGLSLASKPHRGSVESANGGLSRLPKHLLDKWFPVLAREIGTGMQPENGTATPARNSTRGTMIPGTRPSKKPLPYPAPLTNSWISMHKFDREKVAKIMAEARQFVDDMNNANYNSPY</sequence>
<dbReference type="Gene3D" id="1.10.1280.10">
    <property type="entry name" value="Di-copper center containing domain from catechol oxidase"/>
    <property type="match status" value="1"/>
</dbReference>
<dbReference type="PANTHER" id="PTHR11474:SF126">
    <property type="entry name" value="TYROSINASE-LIKE PROTEIN TYR-1-RELATED"/>
    <property type="match status" value="1"/>
</dbReference>
<evidence type="ECO:0000313" key="7">
    <source>
        <dbReference type="Proteomes" id="UP001151518"/>
    </source>
</evidence>
<accession>A0A9W8G3D3</accession>
<feature type="domain" description="Tyrosinase copper-binding" evidence="5">
    <location>
        <begin position="73"/>
        <end position="90"/>
    </location>
</feature>
<keyword evidence="4" id="KW-0732">Signal</keyword>
<evidence type="ECO:0000313" key="6">
    <source>
        <dbReference type="EMBL" id="KAJ2671807.1"/>
    </source>
</evidence>
<dbReference type="PANTHER" id="PTHR11474">
    <property type="entry name" value="TYROSINASE FAMILY MEMBER"/>
    <property type="match status" value="1"/>
</dbReference>
<evidence type="ECO:0000259" key="5">
    <source>
        <dbReference type="PROSITE" id="PS00497"/>
    </source>
</evidence>
<dbReference type="InterPro" id="IPR050316">
    <property type="entry name" value="Tyrosinase/Hemocyanin"/>
</dbReference>
<evidence type="ECO:0000256" key="3">
    <source>
        <dbReference type="SAM" id="MobiDB-lite"/>
    </source>
</evidence>
<evidence type="ECO:0000256" key="4">
    <source>
        <dbReference type="SAM" id="SignalP"/>
    </source>
</evidence>
<protein>
    <recommendedName>
        <fullName evidence="5">Tyrosinase copper-binding domain-containing protein</fullName>
    </recommendedName>
</protein>
<keyword evidence="1" id="KW-0479">Metal-binding</keyword>
<evidence type="ECO:0000256" key="2">
    <source>
        <dbReference type="ARBA" id="ARBA00023008"/>
    </source>
</evidence>
<feature type="signal peptide" evidence="4">
    <location>
        <begin position="1"/>
        <end position="21"/>
    </location>
</feature>
<gene>
    <name evidence="6" type="ORF">GGI25_005358</name>
</gene>
<evidence type="ECO:0000256" key="1">
    <source>
        <dbReference type="ARBA" id="ARBA00022723"/>
    </source>
</evidence>